<feature type="domain" description="Endonuclease GajA/Old nuclease/RecF-like AAA" evidence="1">
    <location>
        <begin position="1"/>
        <end position="94"/>
    </location>
</feature>
<dbReference type="Proteomes" id="UP000292424">
    <property type="component" value="Chromosome"/>
</dbReference>
<dbReference type="RefSeq" id="WP_131328512.1">
    <property type="nucleotide sequence ID" value="NZ_CP044016.1"/>
</dbReference>
<keyword evidence="3" id="KW-1185">Reference proteome</keyword>
<dbReference type="PANTHER" id="PTHR43581:SF4">
    <property type="entry name" value="ATP_GTP PHOSPHATASE"/>
    <property type="match status" value="1"/>
</dbReference>
<dbReference type="InterPro" id="IPR041685">
    <property type="entry name" value="AAA_GajA/Old/RecF-like"/>
</dbReference>
<keyword evidence="2" id="KW-0067">ATP-binding</keyword>
<evidence type="ECO:0000313" key="2">
    <source>
        <dbReference type="EMBL" id="QES87623.1"/>
    </source>
</evidence>
<accession>A0A5P2G3F4</accession>
<evidence type="ECO:0000259" key="1">
    <source>
        <dbReference type="Pfam" id="PF13175"/>
    </source>
</evidence>
<dbReference type="InterPro" id="IPR027417">
    <property type="entry name" value="P-loop_NTPase"/>
</dbReference>
<dbReference type="GO" id="GO:0005524">
    <property type="term" value="F:ATP binding"/>
    <property type="evidence" value="ECO:0007669"/>
    <property type="project" value="UniProtKB-KW"/>
</dbReference>
<dbReference type="InterPro" id="IPR051396">
    <property type="entry name" value="Bact_Antivir_Def_Nuclease"/>
</dbReference>
<organism evidence="2 3">
    <name type="scientific">Rhizosphaericola mali</name>
    <dbReference type="NCBI Taxonomy" id="2545455"/>
    <lineage>
        <taxon>Bacteria</taxon>
        <taxon>Pseudomonadati</taxon>
        <taxon>Bacteroidota</taxon>
        <taxon>Chitinophagia</taxon>
        <taxon>Chitinophagales</taxon>
        <taxon>Chitinophagaceae</taxon>
        <taxon>Rhizosphaericola</taxon>
    </lineage>
</organism>
<dbReference type="AlphaFoldDB" id="A0A5P2G3F4"/>
<dbReference type="PANTHER" id="PTHR43581">
    <property type="entry name" value="ATP/GTP PHOSPHATASE"/>
    <property type="match status" value="1"/>
</dbReference>
<proteinExistence type="predicted"/>
<dbReference type="EMBL" id="CP044016">
    <property type="protein sequence ID" value="QES87623.1"/>
    <property type="molecule type" value="Genomic_DNA"/>
</dbReference>
<dbReference type="KEGG" id="arac:E0W69_002710"/>
<dbReference type="GO" id="GO:0016887">
    <property type="term" value="F:ATP hydrolysis activity"/>
    <property type="evidence" value="ECO:0007669"/>
    <property type="project" value="InterPro"/>
</dbReference>
<dbReference type="Pfam" id="PF13175">
    <property type="entry name" value="AAA_15"/>
    <property type="match status" value="2"/>
</dbReference>
<keyword evidence="2" id="KW-0547">Nucleotide-binding</keyword>
<dbReference type="OrthoDB" id="9809324at2"/>
<sequence length="515" mass="59388">MIIKSVEIEKFRGFQNVHFDLGKNITIIAGQNGTQKTTLLGLMTQPFTITEIPEFKDERPLCGGSYRSSFIEKFRLSKKFDKAGEHLWKLNFYNKSDLPFELESINRDKRKGLIRFWQKGNREQGSGYMQYPVIYLSLGRLFPLGEIKNIKASINHSLTDEELRFFNKWHKNILISADESIQNEMLLSPSKVSMGINTDNYDWESNSAGQDDISKILLAVLSFRRLKKKYPKVYKGGILAIDELDASIYPGSQIKLFDFLNKFSQELGFQLIFTTHSLTILEIACEYQEKNKSSSKDINILYLRKIDGLIDISEGLPFLRIKNFLKVSIDPEATPDRINIFTEDDEARIFINTLIPAKWRSHFTIDKSNIGGKQLIDLAKRKIISFTFPNALIIVDGDTDVKSLPNALALPGGNSPERVLALFLNEKMDADPIWAKIHSDYTKQMCFSSHDINDIIRDRDIAKNWFRENCKQPKWKEKIIHAWMLENAPDVENFKSHYKVIYNKFAAKIGFDKLI</sequence>
<protein>
    <submittedName>
        <fullName evidence="2">ATP-binding protein</fullName>
    </submittedName>
</protein>
<dbReference type="SUPFAM" id="SSF52540">
    <property type="entry name" value="P-loop containing nucleoside triphosphate hydrolases"/>
    <property type="match status" value="1"/>
</dbReference>
<feature type="domain" description="Endonuclease GajA/Old nuclease/RecF-like AAA" evidence="1">
    <location>
        <begin position="146"/>
        <end position="280"/>
    </location>
</feature>
<gene>
    <name evidence="2" type="ORF">E0W69_002710</name>
</gene>
<dbReference type="Gene3D" id="3.40.50.300">
    <property type="entry name" value="P-loop containing nucleotide triphosphate hydrolases"/>
    <property type="match status" value="2"/>
</dbReference>
<evidence type="ECO:0000313" key="3">
    <source>
        <dbReference type="Proteomes" id="UP000292424"/>
    </source>
</evidence>
<reference evidence="2 3" key="1">
    <citation type="submission" date="2019-09" db="EMBL/GenBank/DDBJ databases">
        <title>Complete genome sequence of Arachidicoccus sp. B3-10 isolated from apple orchard soil.</title>
        <authorList>
            <person name="Kim H.S."/>
            <person name="Han K.-I."/>
            <person name="Suh M.K."/>
            <person name="Lee K.C."/>
            <person name="Eom M.K."/>
            <person name="Kim J.-S."/>
            <person name="Kang S.W."/>
            <person name="Sin Y."/>
            <person name="Lee J.-S."/>
        </authorList>
    </citation>
    <scope>NUCLEOTIDE SEQUENCE [LARGE SCALE GENOMIC DNA]</scope>
    <source>
        <strain evidence="2 3">B3-10</strain>
    </source>
</reference>
<name>A0A5P2G3F4_9BACT</name>